<dbReference type="InterPro" id="IPR058441">
    <property type="entry name" value="DUF8128"/>
</dbReference>
<reference evidence="2 3" key="1">
    <citation type="journal article" date="2016" name="Nat. Commun.">
        <title>Thousands of microbial genomes shed light on interconnected biogeochemical processes in an aquifer system.</title>
        <authorList>
            <person name="Anantharaman K."/>
            <person name="Brown C.T."/>
            <person name="Hug L.A."/>
            <person name="Sharon I."/>
            <person name="Castelle C.J."/>
            <person name="Probst A.J."/>
            <person name="Thomas B.C."/>
            <person name="Singh A."/>
            <person name="Wilkins M.J."/>
            <person name="Karaoz U."/>
            <person name="Brodie E.L."/>
            <person name="Williams K.H."/>
            <person name="Hubbard S.S."/>
            <person name="Banfield J.F."/>
        </authorList>
    </citation>
    <scope>NUCLEOTIDE SEQUENCE [LARGE SCALE GENOMIC DNA]</scope>
</reference>
<proteinExistence type="predicted"/>
<dbReference type="Proteomes" id="UP000177167">
    <property type="component" value="Unassembled WGS sequence"/>
</dbReference>
<protein>
    <recommendedName>
        <fullName evidence="1">DUF8128 domain-containing protein</fullName>
    </recommendedName>
</protein>
<feature type="domain" description="DUF8128" evidence="1">
    <location>
        <begin position="14"/>
        <end position="368"/>
    </location>
</feature>
<sequence length="392" mass="44889">MLSFLVAYGIAQNYTQLKYRLSLSWILLEIKIPKEVRKSPKAMEQVFAGLHGVYTKTLNWKEKFLGGKVPVWFSFEMVGKGGETHFFIRAEDKYRNVVESQVYAQYPAAEVFEAADYINSLPPYLPNDKYDLWGAELMLNKEDAYPIRTYPEFEEKSSSPEDVKRIDPLASLSELFSTLHPDEQMWIQILGSPTNDDWVKRAQAVLDKLMGRQTVKPSGDFLSDMVFAIDRAIVGSTEPVVEKREEKRADLSPGKQEIAKAMEKSWDKLGYETGIRFLYIGPRDAFHKAHVSGIVGAFRQYSSQNLNGFKMNKFTLTFAKGLFKNSKLLRKQKAIFQNFKERKLFTTGFKRYVLNTEELATIFHLPDIGVRSPLLPRVEAKKGEPPQGLPIM</sequence>
<gene>
    <name evidence="2" type="ORF">A3J46_04120</name>
</gene>
<evidence type="ECO:0000259" key="1">
    <source>
        <dbReference type="Pfam" id="PF26449"/>
    </source>
</evidence>
<dbReference type="EMBL" id="MGJP01000038">
    <property type="protein sequence ID" value="OGN09325.1"/>
    <property type="molecule type" value="Genomic_DNA"/>
</dbReference>
<evidence type="ECO:0000313" key="2">
    <source>
        <dbReference type="EMBL" id="OGN09325.1"/>
    </source>
</evidence>
<evidence type="ECO:0000313" key="3">
    <source>
        <dbReference type="Proteomes" id="UP000177167"/>
    </source>
</evidence>
<name>A0A1F8F865_9BACT</name>
<dbReference type="Pfam" id="PF26449">
    <property type="entry name" value="DUF8128"/>
    <property type="match status" value="1"/>
</dbReference>
<dbReference type="AlphaFoldDB" id="A0A1F8F865"/>
<accession>A0A1F8F865</accession>
<organism evidence="2 3">
    <name type="scientific">Candidatus Yanofskybacteria bacterium RIFCSPHIGHO2_02_FULL_41_11</name>
    <dbReference type="NCBI Taxonomy" id="1802675"/>
    <lineage>
        <taxon>Bacteria</taxon>
        <taxon>Candidatus Yanofskyibacteriota</taxon>
    </lineage>
</organism>
<comment type="caution">
    <text evidence="2">The sequence shown here is derived from an EMBL/GenBank/DDBJ whole genome shotgun (WGS) entry which is preliminary data.</text>
</comment>